<protein>
    <submittedName>
        <fullName evidence="3">LysM peptidoglycan-binding domain-containing protein</fullName>
    </submittedName>
</protein>
<feature type="compositionally biased region" description="Pro residues" evidence="1">
    <location>
        <begin position="268"/>
        <end position="277"/>
    </location>
</feature>
<dbReference type="EMBL" id="JAYLLH010000017">
    <property type="protein sequence ID" value="MEC3862153.1"/>
    <property type="molecule type" value="Genomic_DNA"/>
</dbReference>
<feature type="compositionally biased region" description="Low complexity" evidence="1">
    <location>
        <begin position="207"/>
        <end position="238"/>
    </location>
</feature>
<evidence type="ECO:0000313" key="4">
    <source>
        <dbReference type="Proteomes" id="UP001348149"/>
    </source>
</evidence>
<evidence type="ECO:0000259" key="2">
    <source>
        <dbReference type="PROSITE" id="PS51782"/>
    </source>
</evidence>
<dbReference type="PROSITE" id="PS51782">
    <property type="entry name" value="LYSM"/>
    <property type="match status" value="1"/>
</dbReference>
<dbReference type="InterPro" id="IPR052196">
    <property type="entry name" value="Bact_Kbp"/>
</dbReference>
<evidence type="ECO:0000256" key="1">
    <source>
        <dbReference type="SAM" id="MobiDB-lite"/>
    </source>
</evidence>
<feature type="compositionally biased region" description="Low complexity" evidence="1">
    <location>
        <begin position="255"/>
        <end position="267"/>
    </location>
</feature>
<dbReference type="InterPro" id="IPR036779">
    <property type="entry name" value="LysM_dom_sf"/>
</dbReference>
<evidence type="ECO:0000313" key="3">
    <source>
        <dbReference type="EMBL" id="MEC3862153.1"/>
    </source>
</evidence>
<keyword evidence="4" id="KW-1185">Reference proteome</keyword>
<dbReference type="CDD" id="cd00118">
    <property type="entry name" value="LysM"/>
    <property type="match status" value="1"/>
</dbReference>
<name>A0ABU6HI68_9RHOB</name>
<dbReference type="PANTHER" id="PTHR34700">
    <property type="entry name" value="POTASSIUM BINDING PROTEIN KBP"/>
    <property type="match status" value="1"/>
</dbReference>
<dbReference type="Proteomes" id="UP001348149">
    <property type="component" value="Unassembled WGS sequence"/>
</dbReference>
<feature type="region of interest" description="Disordered" evidence="1">
    <location>
        <begin position="296"/>
        <end position="320"/>
    </location>
</feature>
<comment type="caution">
    <text evidence="3">The sequence shown here is derived from an EMBL/GenBank/DDBJ whole genome shotgun (WGS) entry which is preliminary data.</text>
</comment>
<gene>
    <name evidence="3" type="ORF">VK792_12740</name>
</gene>
<dbReference type="InterPro" id="IPR018392">
    <property type="entry name" value="LysM"/>
</dbReference>
<dbReference type="PANTHER" id="PTHR34700:SF4">
    <property type="entry name" value="PHAGE-LIKE ELEMENT PBSX PROTEIN XKDP"/>
    <property type="match status" value="1"/>
</dbReference>
<dbReference type="Pfam" id="PF01476">
    <property type="entry name" value="LysM"/>
    <property type="match status" value="1"/>
</dbReference>
<accession>A0ABU6HI68</accession>
<sequence length="504" mass="51539">MSKFAFSGGAGSVVIGGAAVVAVAAGVYFSGVLAPAPNVTGAALPAPAPEPQPVAKVEAPEPNPPSVVVEDPQVALSPVPPRFDVVRVEPTGSALIAGVAISGAEVAVLLDGMEQARAETDTGGRFVSMLDLGTSDKPRILTLRMFAGDETVDSEDEVILAPTPEEQVAALTPEAVAQPEPPVEPVAESAPAPVTKPVTEPAQPTDAPIAEAAAAPAPEPVAEMAAEPVAEAPVEPLAEPAPTPAPEAVAERPADAQQPEPVVAAETPEPPADPAPQPEAVAEAALVAKPAVVATATPEPTRPEPAPASPLVSTPSVAAAPEPAPAAPAVILSNKDGVRVLQTSAPDVTTDLALDAITYDDEGDVALSGRGAGAAFLRVYLDNTPITNSRVASDGSWRAELPQVDTGVYTLRVDQVAADGKVISRVESPFKREDPQLLTAAASPDPDDAAPVRAVTVQPGNTLWAIARDRYGEGTLYVKLFEANRDRIRDPDLIYPGQVFDIPE</sequence>
<dbReference type="SMART" id="SM00257">
    <property type="entry name" value="LysM"/>
    <property type="match status" value="1"/>
</dbReference>
<feature type="domain" description="LysM" evidence="2">
    <location>
        <begin position="453"/>
        <end position="502"/>
    </location>
</feature>
<proteinExistence type="predicted"/>
<dbReference type="RefSeq" id="WP_326297891.1">
    <property type="nucleotide sequence ID" value="NZ_JAYLLH010000017.1"/>
</dbReference>
<organism evidence="3 4">
    <name type="scientific">Mesobacterium hydrothermale</name>
    <dbReference type="NCBI Taxonomy" id="3111907"/>
    <lineage>
        <taxon>Bacteria</taxon>
        <taxon>Pseudomonadati</taxon>
        <taxon>Pseudomonadota</taxon>
        <taxon>Alphaproteobacteria</taxon>
        <taxon>Rhodobacterales</taxon>
        <taxon>Roseobacteraceae</taxon>
        <taxon>Mesobacterium</taxon>
    </lineage>
</organism>
<feature type="region of interest" description="Disordered" evidence="1">
    <location>
        <begin position="179"/>
        <end position="280"/>
    </location>
</feature>
<reference evidence="3 4" key="1">
    <citation type="submission" date="2024-01" db="EMBL/GenBank/DDBJ databases">
        <title>Mesobacterium rodlantinim sp. nov., isolated from shallow sea hydrothermal systems off Kueishantao Island.</title>
        <authorList>
            <person name="Su Z."/>
            <person name="Tang K."/>
        </authorList>
    </citation>
    <scope>NUCLEOTIDE SEQUENCE [LARGE SCALE GENOMIC DNA]</scope>
    <source>
        <strain evidence="3 4">TK19101</strain>
    </source>
</reference>
<dbReference type="Gene3D" id="3.10.350.10">
    <property type="entry name" value="LysM domain"/>
    <property type="match status" value="1"/>
</dbReference>